<accession>A0A4U5JB56</accession>
<dbReference type="InterPro" id="IPR013324">
    <property type="entry name" value="RNA_pol_sigma_r3/r4-like"/>
</dbReference>
<dbReference type="Pfam" id="PF08281">
    <property type="entry name" value="Sigma70_r4_2"/>
    <property type="match status" value="1"/>
</dbReference>
<gene>
    <name evidence="2" type="ORF">DM868_09850</name>
</gene>
<dbReference type="GO" id="GO:0003677">
    <property type="term" value="F:DNA binding"/>
    <property type="evidence" value="ECO:0007669"/>
    <property type="project" value="InterPro"/>
</dbReference>
<evidence type="ECO:0000259" key="1">
    <source>
        <dbReference type="Pfam" id="PF08281"/>
    </source>
</evidence>
<comment type="caution">
    <text evidence="2">The sequence shown here is derived from an EMBL/GenBank/DDBJ whole genome shotgun (WGS) entry which is preliminary data.</text>
</comment>
<dbReference type="Proteomes" id="UP000308037">
    <property type="component" value="Unassembled WGS sequence"/>
</dbReference>
<evidence type="ECO:0000313" key="3">
    <source>
        <dbReference type="Proteomes" id="UP000308037"/>
    </source>
</evidence>
<feature type="domain" description="RNA polymerase sigma factor 70 region 4 type 2" evidence="1">
    <location>
        <begin position="14"/>
        <end position="60"/>
    </location>
</feature>
<dbReference type="GO" id="GO:0016987">
    <property type="term" value="F:sigma factor activity"/>
    <property type="evidence" value="ECO:0007669"/>
    <property type="project" value="InterPro"/>
</dbReference>
<name>A0A4U5JB56_9EURY</name>
<protein>
    <submittedName>
        <fullName evidence="2">RNA polymerase subunit sigma-24</fullName>
    </submittedName>
</protein>
<sequence>MSLTDFDDNGLRDLSALTDAEREAYVAVERQSVPVRQLARETNRRPGTIGNLLKRARLRLDDREAEVSDTW</sequence>
<dbReference type="InterPro" id="IPR013249">
    <property type="entry name" value="RNA_pol_sigma70_r4_t2"/>
</dbReference>
<dbReference type="EMBL" id="QKNX01000003">
    <property type="protein sequence ID" value="TKR25815.1"/>
    <property type="molecule type" value="Genomic_DNA"/>
</dbReference>
<evidence type="ECO:0000313" key="2">
    <source>
        <dbReference type="EMBL" id="TKR25815.1"/>
    </source>
</evidence>
<organism evidence="2 3">
    <name type="scientific">Natronomonas salsuginis</name>
    <dbReference type="NCBI Taxonomy" id="2217661"/>
    <lineage>
        <taxon>Archaea</taxon>
        <taxon>Methanobacteriati</taxon>
        <taxon>Methanobacteriota</taxon>
        <taxon>Stenosarchaea group</taxon>
        <taxon>Halobacteria</taxon>
        <taxon>Halobacteriales</taxon>
        <taxon>Natronomonadaceae</taxon>
        <taxon>Natronomonas</taxon>
    </lineage>
</organism>
<keyword evidence="3" id="KW-1185">Reference proteome</keyword>
<dbReference type="GO" id="GO:0006352">
    <property type="term" value="P:DNA-templated transcription initiation"/>
    <property type="evidence" value="ECO:0007669"/>
    <property type="project" value="InterPro"/>
</dbReference>
<reference evidence="2 3" key="1">
    <citation type="submission" date="2019-04" db="EMBL/GenBank/DDBJ databases">
        <title>Natronomonas sp. F20-122 a newhaloarchaeon isolated from a saline saltern of Isla Bacuta, Huelva, Spain.</title>
        <authorList>
            <person name="Duran-Viseras A."/>
            <person name="Sanchez-Porro C."/>
            <person name="Ventosa A."/>
        </authorList>
    </citation>
    <scope>NUCLEOTIDE SEQUENCE [LARGE SCALE GENOMIC DNA]</scope>
    <source>
        <strain evidence="2 3">F20-122</strain>
    </source>
</reference>
<dbReference type="AlphaFoldDB" id="A0A4U5JB56"/>
<dbReference type="SUPFAM" id="SSF88659">
    <property type="entry name" value="Sigma3 and sigma4 domains of RNA polymerase sigma factors"/>
    <property type="match status" value="1"/>
</dbReference>
<proteinExistence type="predicted"/>